<name>A0A9X3NCH4_9ACTN</name>
<organism evidence="1 2">
    <name type="scientific">Solirubrobacter phytolaccae</name>
    <dbReference type="NCBI Taxonomy" id="1404360"/>
    <lineage>
        <taxon>Bacteria</taxon>
        <taxon>Bacillati</taxon>
        <taxon>Actinomycetota</taxon>
        <taxon>Thermoleophilia</taxon>
        <taxon>Solirubrobacterales</taxon>
        <taxon>Solirubrobacteraceae</taxon>
        <taxon>Solirubrobacter</taxon>
    </lineage>
</organism>
<gene>
    <name evidence="1" type="ORF">OJ997_24595</name>
</gene>
<dbReference type="Proteomes" id="UP001147653">
    <property type="component" value="Unassembled WGS sequence"/>
</dbReference>
<keyword evidence="2" id="KW-1185">Reference proteome</keyword>
<dbReference type="RefSeq" id="WP_270027901.1">
    <property type="nucleotide sequence ID" value="NZ_JAPDDP010000055.1"/>
</dbReference>
<dbReference type="AlphaFoldDB" id="A0A9X3NCH4"/>
<proteinExistence type="predicted"/>
<evidence type="ECO:0000313" key="2">
    <source>
        <dbReference type="Proteomes" id="UP001147653"/>
    </source>
</evidence>
<protein>
    <submittedName>
        <fullName evidence="1">Uncharacterized protein</fullName>
    </submittedName>
</protein>
<sequence>MNRRLKISVRDHGRKSHAFVGALAAAGHTFQPDGEVDILLLDLDPPYLLHKRLLDTYSEMGAKIILYPHGGGGPQLSYEGLWAPDARVFANLVTGPGHAEYLRRIDYPAQVHSIGWTYCDQLPFRTCEDVRNVVFAPWHPNGDGSMTDVQRDWNTKAFEQLLASPFKITVRHIGTLEQNGLWKAEGVTYVNGRTSAQNTEMDRADAVVAADGTYPTIAVARGVPTVVYGQGVMAIGFPGETPKLMPDRPELYWDYAQYPYDLANGDLETLVRTAARTEATAWRRRYVGEDFDPLKFVRLVERIMSEDPDAPVHIDETRSHTTLALADELVENPALLKAYCNTYGPEDDASLLLWAPGVPAEELLAMAETAIETSGVDPNRLPDMLLAPLAGSPKVDAALAERADTLLSEWPAAGRIGALPRFASALAAR</sequence>
<reference evidence="1" key="1">
    <citation type="submission" date="2022-10" db="EMBL/GenBank/DDBJ databases">
        <title>The WGS of Solirubrobacter phytolaccae KCTC 29190.</title>
        <authorList>
            <person name="Jiang Z."/>
        </authorList>
    </citation>
    <scope>NUCLEOTIDE SEQUENCE</scope>
    <source>
        <strain evidence="1">KCTC 29190</strain>
    </source>
</reference>
<comment type="caution">
    <text evidence="1">The sequence shown here is derived from an EMBL/GenBank/DDBJ whole genome shotgun (WGS) entry which is preliminary data.</text>
</comment>
<dbReference type="EMBL" id="JAPDDP010000055">
    <property type="protein sequence ID" value="MDA0183511.1"/>
    <property type="molecule type" value="Genomic_DNA"/>
</dbReference>
<accession>A0A9X3NCH4</accession>
<evidence type="ECO:0000313" key="1">
    <source>
        <dbReference type="EMBL" id="MDA0183511.1"/>
    </source>
</evidence>